<dbReference type="Proteomes" id="UP000355283">
    <property type="component" value="Unassembled WGS sequence"/>
</dbReference>
<comment type="caution">
    <text evidence="6">The sequence shown here is derived from an EMBL/GenBank/DDBJ whole genome shotgun (WGS) entry which is preliminary data.</text>
</comment>
<keyword evidence="7" id="KW-1185">Reference proteome</keyword>
<gene>
    <name evidence="6" type="ORF">NSK_006909</name>
</gene>
<organism evidence="6 7">
    <name type="scientific">Nannochloropsis salina CCMP1776</name>
    <dbReference type="NCBI Taxonomy" id="1027361"/>
    <lineage>
        <taxon>Eukaryota</taxon>
        <taxon>Sar</taxon>
        <taxon>Stramenopiles</taxon>
        <taxon>Ochrophyta</taxon>
        <taxon>Eustigmatophyceae</taxon>
        <taxon>Eustigmatales</taxon>
        <taxon>Monodopsidaceae</taxon>
        <taxon>Microchloropsis</taxon>
        <taxon>Microchloropsis salina</taxon>
    </lineage>
</organism>
<feature type="compositionally biased region" description="Acidic residues" evidence="4">
    <location>
        <begin position="392"/>
        <end position="401"/>
    </location>
</feature>
<feature type="compositionally biased region" description="Basic and acidic residues" evidence="4">
    <location>
        <begin position="453"/>
        <end position="486"/>
    </location>
</feature>
<dbReference type="PANTHER" id="PTHR24346">
    <property type="entry name" value="MAP/MICROTUBULE AFFINITY-REGULATING KINASE"/>
    <property type="match status" value="1"/>
</dbReference>
<evidence type="ECO:0000256" key="3">
    <source>
        <dbReference type="PROSITE-ProRule" id="PRU10141"/>
    </source>
</evidence>
<evidence type="ECO:0000313" key="7">
    <source>
        <dbReference type="Proteomes" id="UP000355283"/>
    </source>
</evidence>
<evidence type="ECO:0000313" key="6">
    <source>
        <dbReference type="EMBL" id="TFJ81658.1"/>
    </source>
</evidence>
<dbReference type="CDD" id="cd14008">
    <property type="entry name" value="STKc_LKB1_CaMKK"/>
    <property type="match status" value="1"/>
</dbReference>
<feature type="domain" description="Protein kinase" evidence="5">
    <location>
        <begin position="135"/>
        <end position="450"/>
    </location>
</feature>
<dbReference type="SMART" id="SM00220">
    <property type="entry name" value="S_TKc"/>
    <property type="match status" value="1"/>
</dbReference>
<dbReference type="PROSITE" id="PS00108">
    <property type="entry name" value="PROTEIN_KINASE_ST"/>
    <property type="match status" value="1"/>
</dbReference>
<keyword evidence="2 3" id="KW-0067">ATP-binding</keyword>
<dbReference type="GO" id="GO:0005524">
    <property type="term" value="F:ATP binding"/>
    <property type="evidence" value="ECO:0007669"/>
    <property type="project" value="UniProtKB-UniRule"/>
</dbReference>
<dbReference type="PROSITE" id="PS50011">
    <property type="entry name" value="PROTEIN_KINASE_DOM"/>
    <property type="match status" value="1"/>
</dbReference>
<dbReference type="Pfam" id="PF00069">
    <property type="entry name" value="Pkinase"/>
    <property type="match status" value="1"/>
</dbReference>
<dbReference type="InterPro" id="IPR008271">
    <property type="entry name" value="Ser/Thr_kinase_AS"/>
</dbReference>
<dbReference type="InterPro" id="IPR017441">
    <property type="entry name" value="Protein_kinase_ATP_BS"/>
</dbReference>
<dbReference type="PANTHER" id="PTHR24346:SF77">
    <property type="entry name" value="SERINE THREONINE PROTEIN KINASE"/>
    <property type="match status" value="1"/>
</dbReference>
<reference evidence="6 7" key="1">
    <citation type="submission" date="2019-01" db="EMBL/GenBank/DDBJ databases">
        <title>Nuclear Genome Assembly of the Microalgal Biofuel strain Nannochloropsis salina CCMP1776.</title>
        <authorList>
            <person name="Hovde B."/>
        </authorList>
    </citation>
    <scope>NUCLEOTIDE SEQUENCE [LARGE SCALE GENOMIC DNA]</scope>
    <source>
        <strain evidence="6 7">CCMP1776</strain>
    </source>
</reference>
<feature type="region of interest" description="Disordered" evidence="4">
    <location>
        <begin position="392"/>
        <end position="418"/>
    </location>
</feature>
<dbReference type="Gene3D" id="1.10.510.10">
    <property type="entry name" value="Transferase(Phosphotransferase) domain 1"/>
    <property type="match status" value="1"/>
</dbReference>
<evidence type="ECO:0000256" key="2">
    <source>
        <dbReference type="ARBA" id="ARBA00022840"/>
    </source>
</evidence>
<protein>
    <recommendedName>
        <fullName evidence="5">Protein kinase domain-containing protein</fullName>
    </recommendedName>
</protein>
<dbReference type="GO" id="GO:0035556">
    <property type="term" value="P:intracellular signal transduction"/>
    <property type="evidence" value="ECO:0007669"/>
    <property type="project" value="TreeGrafter"/>
</dbReference>
<dbReference type="SUPFAM" id="SSF56112">
    <property type="entry name" value="Protein kinase-like (PK-like)"/>
    <property type="match status" value="1"/>
</dbReference>
<keyword evidence="1 3" id="KW-0547">Nucleotide-binding</keyword>
<dbReference type="Gene3D" id="3.30.200.20">
    <property type="entry name" value="Phosphorylase Kinase, domain 1"/>
    <property type="match status" value="1"/>
</dbReference>
<accession>A0A4D9CZ33</accession>
<dbReference type="InterPro" id="IPR000719">
    <property type="entry name" value="Prot_kinase_dom"/>
</dbReference>
<evidence type="ECO:0000256" key="1">
    <source>
        <dbReference type="ARBA" id="ARBA00022741"/>
    </source>
</evidence>
<proteinExistence type="predicted"/>
<dbReference type="GO" id="GO:0004674">
    <property type="term" value="F:protein serine/threonine kinase activity"/>
    <property type="evidence" value="ECO:0007669"/>
    <property type="project" value="TreeGrafter"/>
</dbReference>
<evidence type="ECO:0000259" key="5">
    <source>
        <dbReference type="PROSITE" id="PS50011"/>
    </source>
</evidence>
<dbReference type="PROSITE" id="PS00107">
    <property type="entry name" value="PROTEIN_KINASE_ATP"/>
    <property type="match status" value="1"/>
</dbReference>
<dbReference type="OrthoDB" id="204133at2759"/>
<sequence length="514" mass="56562">MVFCCCLPPSFEPPCPPPPVYSATQSAQAEGPPVPPTDTAVRAVEHSFSVLSEEELGAAVAGGEGNGNGHHHDSTSAIPHADADGLVHVDGENVCEMDEEEDGEEHDWDCHMTDLAALTYPPGQAEADPIKVNEYAVDGFLGAGAFGNVKRARREVDPPPYQTYAIKIMSRHRLRRFKSSVMSVGGSHMEVKTGIDMMRNEIRIMRHLYHRNVVLLFEVINDPSEDSIFMIMEYLEGGISMDYDKKTKRFRSPLTGGVLPPPTACKLFFGLVAGLQYLHGKGICHRDIKPENLLLTDGTKLRITDFGCAQRIKDTGEGGEGESRDRGKLFDTSGTYNFLAPECCSGEGFFPWPVDVWAAGLCLYCFLFGRLPFQKAGLAPLFAAIQEEEVQIPPVEEEGEGGAEGGENGEREAGGGQSVEPELHEMLEGLFLKDPGARWTLERLRAHSCLAQARREDEDEDRRRDEEEERERREREEREREGRNEIDEGGGGRAGADSGDQLVSEGGVRREAGV</sequence>
<name>A0A4D9CZ33_9STRA</name>
<dbReference type="GO" id="GO:0005737">
    <property type="term" value="C:cytoplasm"/>
    <property type="evidence" value="ECO:0007669"/>
    <property type="project" value="TreeGrafter"/>
</dbReference>
<dbReference type="AlphaFoldDB" id="A0A4D9CZ33"/>
<feature type="binding site" evidence="3">
    <location>
        <position position="167"/>
    </location>
    <ligand>
        <name>ATP</name>
        <dbReference type="ChEBI" id="CHEBI:30616"/>
    </ligand>
</feature>
<dbReference type="InterPro" id="IPR011009">
    <property type="entry name" value="Kinase-like_dom_sf"/>
</dbReference>
<feature type="region of interest" description="Disordered" evidence="4">
    <location>
        <begin position="452"/>
        <end position="514"/>
    </location>
</feature>
<dbReference type="EMBL" id="SDOX01000122">
    <property type="protein sequence ID" value="TFJ81658.1"/>
    <property type="molecule type" value="Genomic_DNA"/>
</dbReference>
<evidence type="ECO:0000256" key="4">
    <source>
        <dbReference type="SAM" id="MobiDB-lite"/>
    </source>
</evidence>